<dbReference type="PROSITE" id="PS50089">
    <property type="entry name" value="ZF_RING_2"/>
    <property type="match status" value="1"/>
</dbReference>
<evidence type="ECO:0000313" key="11">
    <source>
        <dbReference type="EMBL" id="PWN33545.1"/>
    </source>
</evidence>
<dbReference type="Gene3D" id="3.30.40.10">
    <property type="entry name" value="Zinc/RING finger domain, C3HC4 (zinc finger)"/>
    <property type="match status" value="1"/>
</dbReference>
<dbReference type="GO" id="GO:0070985">
    <property type="term" value="C:transcription factor TFIIK complex"/>
    <property type="evidence" value="ECO:0007669"/>
    <property type="project" value="UniProtKB-ARBA"/>
</dbReference>
<dbReference type="InParanoid" id="A0A316VDI3"/>
<dbReference type="GO" id="GO:0006289">
    <property type="term" value="P:nucleotide-excision repair"/>
    <property type="evidence" value="ECO:0007669"/>
    <property type="project" value="InterPro"/>
</dbReference>
<dbReference type="PANTHER" id="PTHR12683:SF13">
    <property type="entry name" value="CDK-ACTIVATING KINASE ASSEMBLY FACTOR MAT1"/>
    <property type="match status" value="1"/>
</dbReference>
<dbReference type="GO" id="GO:0006357">
    <property type="term" value="P:regulation of transcription by RNA polymerase II"/>
    <property type="evidence" value="ECO:0007669"/>
    <property type="project" value="TreeGrafter"/>
</dbReference>
<dbReference type="InterPro" id="IPR015877">
    <property type="entry name" value="MAT1_centre"/>
</dbReference>
<dbReference type="InterPro" id="IPR017907">
    <property type="entry name" value="Znf_RING_CS"/>
</dbReference>
<keyword evidence="6" id="KW-0539">Nucleus</keyword>
<dbReference type="GO" id="GO:0008270">
    <property type="term" value="F:zinc ion binding"/>
    <property type="evidence" value="ECO:0007669"/>
    <property type="project" value="UniProtKB-KW"/>
</dbReference>
<comment type="subcellular location">
    <subcellularLocation>
        <location evidence="1">Nucleus</location>
    </subcellularLocation>
</comment>
<dbReference type="InterPro" id="IPR001841">
    <property type="entry name" value="Znf_RING"/>
</dbReference>
<dbReference type="PANTHER" id="PTHR12683">
    <property type="entry name" value="CDK-ACTIVATING KINASE ASSEMBLY FACTOR MAT1"/>
    <property type="match status" value="1"/>
</dbReference>
<evidence type="ECO:0000256" key="8">
    <source>
        <dbReference type="ARBA" id="ARBA00033277"/>
    </source>
</evidence>
<evidence type="ECO:0000313" key="12">
    <source>
        <dbReference type="Proteomes" id="UP000245771"/>
    </source>
</evidence>
<dbReference type="NCBIfam" id="TIGR00570">
    <property type="entry name" value="cdk7"/>
    <property type="match status" value="1"/>
</dbReference>
<keyword evidence="3" id="KW-0479">Metal-binding</keyword>
<feature type="non-terminal residue" evidence="11">
    <location>
        <position position="121"/>
    </location>
</feature>
<name>A0A316VDI3_9BASI</name>
<evidence type="ECO:0000259" key="10">
    <source>
        <dbReference type="PROSITE" id="PS50089"/>
    </source>
</evidence>
<gene>
    <name evidence="11" type="ORF">FA14DRAFT_123481</name>
</gene>
<reference evidence="11 12" key="1">
    <citation type="journal article" date="2018" name="Mol. Biol. Evol.">
        <title>Broad Genomic Sampling Reveals a Smut Pathogenic Ancestry of the Fungal Clade Ustilaginomycotina.</title>
        <authorList>
            <person name="Kijpornyongpan T."/>
            <person name="Mondo S.J."/>
            <person name="Barry K."/>
            <person name="Sandor L."/>
            <person name="Lee J."/>
            <person name="Lipzen A."/>
            <person name="Pangilinan J."/>
            <person name="LaButti K."/>
            <person name="Hainaut M."/>
            <person name="Henrissat B."/>
            <person name="Grigoriev I.V."/>
            <person name="Spatafora J.W."/>
            <person name="Aime M.C."/>
        </authorList>
    </citation>
    <scope>NUCLEOTIDE SEQUENCE [LARGE SCALE GENOMIC DNA]</scope>
    <source>
        <strain evidence="11 12">MCA 3882</strain>
    </source>
</reference>
<sequence>MPADPSRRITDFSSPEDRCPQCKTDRYLNPKLRLLVSPCYHKMCESCLDRIFSLGPAPCPECGHVCRKYEFGVQTFQDLRVEKEVDIRRRVGKLFNKREDDFDSLKAYNDYLEEVEAILFN</sequence>
<protein>
    <recommendedName>
        <fullName evidence="2">RNA polymerase II transcription factor B subunit 3</fullName>
    </recommendedName>
    <alternativeName>
        <fullName evidence="8">RNA polymerase II transcription factor B 38 kDa subunit</fullName>
    </alternativeName>
    <alternativeName>
        <fullName evidence="7">RNA polymerase II transcription factor B p38 subunit</fullName>
    </alternativeName>
</protein>
<dbReference type="RefSeq" id="XP_025353847.1">
    <property type="nucleotide sequence ID" value="XM_025496576.1"/>
</dbReference>
<dbReference type="EMBL" id="KZ819604">
    <property type="protein sequence ID" value="PWN33545.1"/>
    <property type="molecule type" value="Genomic_DNA"/>
</dbReference>
<organism evidence="11 12">
    <name type="scientific">Meira miltonrushii</name>
    <dbReference type="NCBI Taxonomy" id="1280837"/>
    <lineage>
        <taxon>Eukaryota</taxon>
        <taxon>Fungi</taxon>
        <taxon>Dikarya</taxon>
        <taxon>Basidiomycota</taxon>
        <taxon>Ustilaginomycotina</taxon>
        <taxon>Exobasidiomycetes</taxon>
        <taxon>Exobasidiales</taxon>
        <taxon>Brachybasidiaceae</taxon>
        <taxon>Meira</taxon>
    </lineage>
</organism>
<dbReference type="SUPFAM" id="SSF57850">
    <property type="entry name" value="RING/U-box"/>
    <property type="match status" value="1"/>
</dbReference>
<accession>A0A316VDI3</accession>
<dbReference type="Pfam" id="PF06391">
    <property type="entry name" value="MAT1"/>
    <property type="match status" value="1"/>
</dbReference>
<evidence type="ECO:0000256" key="4">
    <source>
        <dbReference type="ARBA" id="ARBA00022771"/>
    </source>
</evidence>
<feature type="domain" description="RING-type" evidence="10">
    <location>
        <begin position="19"/>
        <end position="62"/>
    </location>
</feature>
<dbReference type="GeneID" id="37018357"/>
<evidence type="ECO:0000256" key="6">
    <source>
        <dbReference type="ARBA" id="ARBA00023242"/>
    </source>
</evidence>
<dbReference type="OrthoDB" id="5963at2759"/>
<dbReference type="GO" id="GO:0061575">
    <property type="term" value="F:cyclin-dependent protein serine/threonine kinase activator activity"/>
    <property type="evidence" value="ECO:0007669"/>
    <property type="project" value="InterPro"/>
</dbReference>
<dbReference type="SMART" id="SM00184">
    <property type="entry name" value="RING"/>
    <property type="match status" value="1"/>
</dbReference>
<dbReference type="AlphaFoldDB" id="A0A316VDI3"/>
<proteinExistence type="predicted"/>
<keyword evidence="12" id="KW-1185">Reference proteome</keyword>
<dbReference type="Proteomes" id="UP000245771">
    <property type="component" value="Unassembled WGS sequence"/>
</dbReference>
<dbReference type="Pfam" id="PF17121">
    <property type="entry name" value="zf-C3HC4_5"/>
    <property type="match status" value="1"/>
</dbReference>
<evidence type="ECO:0000256" key="3">
    <source>
        <dbReference type="ARBA" id="ARBA00022723"/>
    </source>
</evidence>
<evidence type="ECO:0000256" key="1">
    <source>
        <dbReference type="ARBA" id="ARBA00004123"/>
    </source>
</evidence>
<keyword evidence="5" id="KW-0862">Zinc</keyword>
<evidence type="ECO:0000256" key="2">
    <source>
        <dbReference type="ARBA" id="ARBA00022257"/>
    </source>
</evidence>
<keyword evidence="4 9" id="KW-0863">Zinc-finger</keyword>
<dbReference type="FunFam" id="3.30.40.10:FF:000037">
    <property type="entry name" value="Cdk-activating kinase assembly factor MAT1, centre"/>
    <property type="match status" value="1"/>
</dbReference>
<dbReference type="PROSITE" id="PS00518">
    <property type="entry name" value="ZF_RING_1"/>
    <property type="match status" value="1"/>
</dbReference>
<dbReference type="InterPro" id="IPR004575">
    <property type="entry name" value="MAT1/Tfb3"/>
</dbReference>
<evidence type="ECO:0000256" key="9">
    <source>
        <dbReference type="PROSITE-ProRule" id="PRU00175"/>
    </source>
</evidence>
<evidence type="ECO:0000256" key="5">
    <source>
        <dbReference type="ARBA" id="ARBA00022833"/>
    </source>
</evidence>
<evidence type="ECO:0000256" key="7">
    <source>
        <dbReference type="ARBA" id="ARBA00029873"/>
    </source>
</evidence>
<dbReference type="STRING" id="1280837.A0A316VDI3"/>
<dbReference type="InterPro" id="IPR013083">
    <property type="entry name" value="Znf_RING/FYVE/PHD"/>
</dbReference>